<protein>
    <submittedName>
        <fullName evidence="1">Uncharacterized protein</fullName>
    </submittedName>
</protein>
<comment type="caution">
    <text evidence="1">The sequence shown here is derived from an EMBL/GenBank/DDBJ whole genome shotgun (WGS) entry which is preliminary data.</text>
</comment>
<organism evidence="1 2">
    <name type="scientific">Dendrolimus kikuchii</name>
    <dbReference type="NCBI Taxonomy" id="765133"/>
    <lineage>
        <taxon>Eukaryota</taxon>
        <taxon>Metazoa</taxon>
        <taxon>Ecdysozoa</taxon>
        <taxon>Arthropoda</taxon>
        <taxon>Hexapoda</taxon>
        <taxon>Insecta</taxon>
        <taxon>Pterygota</taxon>
        <taxon>Neoptera</taxon>
        <taxon>Endopterygota</taxon>
        <taxon>Lepidoptera</taxon>
        <taxon>Glossata</taxon>
        <taxon>Ditrysia</taxon>
        <taxon>Bombycoidea</taxon>
        <taxon>Lasiocampidae</taxon>
        <taxon>Dendrolimus</taxon>
    </lineage>
</organism>
<dbReference type="Proteomes" id="UP000824533">
    <property type="component" value="Linkage Group LG14"/>
</dbReference>
<dbReference type="EMBL" id="CM034400">
    <property type="protein sequence ID" value="KAJ0176243.1"/>
    <property type="molecule type" value="Genomic_DNA"/>
</dbReference>
<accession>A0ACC1CX75</accession>
<evidence type="ECO:0000313" key="2">
    <source>
        <dbReference type="Proteomes" id="UP000824533"/>
    </source>
</evidence>
<keyword evidence="2" id="KW-1185">Reference proteome</keyword>
<evidence type="ECO:0000313" key="1">
    <source>
        <dbReference type="EMBL" id="KAJ0176243.1"/>
    </source>
</evidence>
<reference evidence="1 2" key="1">
    <citation type="journal article" date="2021" name="Front. Genet.">
        <title>Chromosome-Level Genome Assembly Reveals Significant Gene Expansion in the Toll and IMD Signaling Pathways of Dendrolimus kikuchii.</title>
        <authorList>
            <person name="Zhou J."/>
            <person name="Wu P."/>
            <person name="Xiong Z."/>
            <person name="Liu N."/>
            <person name="Zhao N."/>
            <person name="Ji M."/>
            <person name="Qiu Y."/>
            <person name="Yang B."/>
        </authorList>
    </citation>
    <scope>NUCLEOTIDE SEQUENCE [LARGE SCALE GENOMIC DNA]</scope>
    <source>
        <strain evidence="1">Ann1</strain>
    </source>
</reference>
<sequence>MPYPILNETFLVGTVFPCDNIYDDIFKYKYKAVWRQTFTGCQILQILQEIYRFKFGFILRQPEYASFYRTFYSKPFTRPSWNCLYGMAFLATVLFCLIKRCEKRLISGGMESSFSYEMLMVVGGYCQHIPPIYGTMYARRIAYFVFFIFSFLIYSFYTSNLLSHLVNDKDRGFNLEFLAASDIECVMVDTIKLSIMSSHQKNLSIVEKKLLNMRSVSAIEGLEGVKAGTTALLSDYMTLLPYIQRTLSNEDLCKIIQVDLFSNVKKYFFTSKKFPYKDKFKIGILRAKEAGLLRRVVFYDVFTPVDCDQSHFQTHLLQIFTPLTILACTHVACVIILLIERYHYKRNKVLPYTE</sequence>
<gene>
    <name evidence="1" type="ORF">K1T71_008417</name>
</gene>
<proteinExistence type="predicted"/>
<name>A0ACC1CX75_9NEOP</name>